<dbReference type="InterPro" id="IPR013977">
    <property type="entry name" value="GcvT_C"/>
</dbReference>
<dbReference type="InterPro" id="IPR029043">
    <property type="entry name" value="GcvT/YgfZ_C"/>
</dbReference>
<dbReference type="PRINTS" id="PR00411">
    <property type="entry name" value="PNDRDTASEI"/>
</dbReference>
<sequence length="1010" mass="109559">MSTRLANQGRLIDRSKPIEFTFNGNRMTGYEGDTLASALLANDQMMVGRSFKYHRPRGLVASGAEEPNALVGLGNGDRFEPNQRVTTTELFAGLSAQSQNHWPSLEFDVGAINTHLSRFLPAGFYYKMFMYPKAFWKHVYEPIIRHSAGLGKAPDKELKDADQYEHFYFFADVVVVGGGVAGLQAAKAAAATGAKVLLMEQTNTWGGRAPVDGGTIDGDTPEAWVEKTLAELEAMDNVTLRSRCMGSGVYDHGYVLGYERLTDHTPGAAGPRHRLWRIRAKQIVTATGAIERPLSFAGNDVPGVMLAGAMRDYVANWGVTPGKRVVIATNNDDAYRTAITLHNAGVEVVRVLDARASGGGALMEEVRQLGIRVDPGRAIAKVTGGKRVAKVAVCAQNGEGGAQEDVVADAVAMSGGWSPVVHLWSHCGGKLIWDDAQAHFRPDASRPPLGDDGAGFVVAAGSANGTLDLENTLTDATAAGAAAAKAAGFAKKAVKAPVGSVQAEQPMAPVWLMPAKADIKLRMKTWLDYQNDVKVSDVQLAAREGYESVEHTKRYTTLGMATDQGKLSNINGLAVLADTLGSEIPQVGTTTFRPPYTPISMGAIGGEARGEIFQPIRKTPMHDWHDANGADWEPVGQWRRAYAFVRSSESVEDAVAREVKNTRENLGLLDASTLGKLVVKGPDAGKFLDMMYTNMMSNLKVGKCRYGLMCSENGFLIDDGVVARIDDDTWLCHTTTGGAERIHGHMEEWLQTEWWDWKVYVANVTEQLAQVAVVGPNARKVLEKLNAQAGGGMDVSKEALAFMEWKDGKIGEFDARAYRISFSGELSYEIAVPASQGMAFWQALLEAGKEFGVMPYGTECLHIMRAEKGFIMIGDETDGTVIPQDLGLHWALSKKKEDYLGKRAHLRSHMADPDRWQLVGLETVDGSVIPDGAYAVGEGLNANGQRNVVGRVTSTYHSPTLNKGIAMGLVHNGQKRMGEVIEFPGTDDKTYKAKIVDQVFYDKEGEKQNV</sequence>
<proteinExistence type="inferred from homology"/>
<dbReference type="InterPro" id="IPR006222">
    <property type="entry name" value="GCVT_N"/>
</dbReference>
<feature type="domain" description="GCVT N-terminal" evidence="3">
    <location>
        <begin position="621"/>
        <end position="896"/>
    </location>
</feature>
<dbReference type="Proteomes" id="UP001429564">
    <property type="component" value="Unassembled WGS sequence"/>
</dbReference>
<feature type="domain" description="Aminomethyltransferase C-terminal" evidence="5">
    <location>
        <begin position="917"/>
        <end position="1002"/>
    </location>
</feature>
<comment type="similarity">
    <text evidence="1">Belongs to the GcvT family.</text>
</comment>
<evidence type="ECO:0000256" key="2">
    <source>
        <dbReference type="ARBA" id="ARBA00023002"/>
    </source>
</evidence>
<dbReference type="Gene3D" id="3.50.50.60">
    <property type="entry name" value="FAD/NAD(P)-binding domain"/>
    <property type="match status" value="1"/>
</dbReference>
<dbReference type="Pfam" id="PF08669">
    <property type="entry name" value="GCV_T_C"/>
    <property type="match status" value="1"/>
</dbReference>
<dbReference type="Pfam" id="PF17806">
    <property type="entry name" value="SO_alpha_A3"/>
    <property type="match status" value="1"/>
</dbReference>
<accession>A0ABX0W583</accession>
<evidence type="ECO:0000259" key="4">
    <source>
        <dbReference type="Pfam" id="PF07992"/>
    </source>
</evidence>
<dbReference type="EMBL" id="QHLQ01000005">
    <property type="protein sequence ID" value="NIZ60704.1"/>
    <property type="molecule type" value="Genomic_DNA"/>
</dbReference>
<dbReference type="PRINTS" id="PR00368">
    <property type="entry name" value="FADPNR"/>
</dbReference>
<evidence type="ECO:0000259" key="6">
    <source>
        <dbReference type="Pfam" id="PF17806"/>
    </source>
</evidence>
<evidence type="ECO:0000256" key="1">
    <source>
        <dbReference type="ARBA" id="ARBA00008609"/>
    </source>
</evidence>
<dbReference type="InterPro" id="IPR028896">
    <property type="entry name" value="GcvT/YgfZ/DmdA"/>
</dbReference>
<dbReference type="Pfam" id="PF13510">
    <property type="entry name" value="Fer2_4"/>
    <property type="match status" value="1"/>
</dbReference>
<dbReference type="PANTHER" id="PTHR43757">
    <property type="entry name" value="AMINOMETHYLTRANSFERASE"/>
    <property type="match status" value="1"/>
</dbReference>
<dbReference type="SUPFAM" id="SSF103025">
    <property type="entry name" value="Folate-binding domain"/>
    <property type="match status" value="1"/>
</dbReference>
<keyword evidence="2" id="KW-0560">Oxidoreductase</keyword>
<keyword evidence="8" id="KW-1185">Reference proteome</keyword>
<gene>
    <name evidence="7" type="ORF">DL239_06915</name>
</gene>
<protein>
    <submittedName>
        <fullName evidence="7">Sarcosine oxidase subunit alpha family protein</fullName>
    </submittedName>
</protein>
<name>A0ABX0W583_9RHOB</name>
<dbReference type="NCBIfam" id="TIGR01372">
    <property type="entry name" value="soxA"/>
    <property type="match status" value="1"/>
</dbReference>
<dbReference type="InterPro" id="IPR027266">
    <property type="entry name" value="TrmE/GcvT-like"/>
</dbReference>
<dbReference type="InterPro" id="IPR023753">
    <property type="entry name" value="FAD/NAD-binding_dom"/>
</dbReference>
<dbReference type="PANTHER" id="PTHR43757:SF2">
    <property type="entry name" value="AMINOMETHYLTRANSFERASE, MITOCHONDRIAL"/>
    <property type="match status" value="1"/>
</dbReference>
<dbReference type="Gene3D" id="3.30.1360.120">
    <property type="entry name" value="Probable tRNA modification gtpase trme, domain 1"/>
    <property type="match status" value="1"/>
</dbReference>
<organism evidence="7 8">
    <name type="scientific">Parasedimentitalea denitrificans</name>
    <dbReference type="NCBI Taxonomy" id="2211118"/>
    <lineage>
        <taxon>Bacteria</taxon>
        <taxon>Pseudomonadati</taxon>
        <taxon>Pseudomonadota</taxon>
        <taxon>Alphaproteobacteria</taxon>
        <taxon>Rhodobacterales</taxon>
        <taxon>Paracoccaceae</taxon>
        <taxon>Parasedimentitalea</taxon>
    </lineage>
</organism>
<comment type="caution">
    <text evidence="7">The sequence shown here is derived from an EMBL/GenBank/DDBJ whole genome shotgun (WGS) entry which is preliminary data.</text>
</comment>
<dbReference type="SUPFAM" id="SSF51905">
    <property type="entry name" value="FAD/NAD(P)-binding domain"/>
    <property type="match status" value="1"/>
</dbReference>
<dbReference type="Pfam" id="PF01571">
    <property type="entry name" value="GCV_T"/>
    <property type="match status" value="1"/>
</dbReference>
<dbReference type="PIRSF" id="PIRSF037980">
    <property type="entry name" value="SoxA"/>
    <property type="match status" value="1"/>
</dbReference>
<reference evidence="7 8" key="1">
    <citation type="submission" date="2018-05" db="EMBL/GenBank/DDBJ databases">
        <authorList>
            <person name="Zhang Y.-J."/>
        </authorList>
    </citation>
    <scope>NUCLEOTIDE SEQUENCE [LARGE SCALE GENOMIC DNA]</scope>
    <source>
        <strain evidence="7 8">CY04</strain>
    </source>
</reference>
<dbReference type="InterPro" id="IPR006277">
    <property type="entry name" value="Sarcosine_oxidase_asu"/>
</dbReference>
<feature type="domain" description="FAD/NAD(P)-binding" evidence="4">
    <location>
        <begin position="172"/>
        <end position="423"/>
    </location>
</feature>
<dbReference type="InterPro" id="IPR041117">
    <property type="entry name" value="SoxA_A3"/>
</dbReference>
<evidence type="ECO:0000313" key="7">
    <source>
        <dbReference type="EMBL" id="NIZ60704.1"/>
    </source>
</evidence>
<dbReference type="Gene3D" id="3.10.20.440">
    <property type="entry name" value="2Fe-2S iron-sulphur cluster binding domain, sarcosine oxidase, alpha subunit, N-terminal domain"/>
    <property type="match status" value="1"/>
</dbReference>
<evidence type="ECO:0000313" key="8">
    <source>
        <dbReference type="Proteomes" id="UP001429564"/>
    </source>
</evidence>
<dbReference type="Pfam" id="PF07992">
    <property type="entry name" value="Pyr_redox_2"/>
    <property type="match status" value="1"/>
</dbReference>
<dbReference type="InterPro" id="IPR042204">
    <property type="entry name" value="2Fe-2S-bd_N"/>
</dbReference>
<feature type="domain" description="SoxA A3" evidence="6">
    <location>
        <begin position="524"/>
        <end position="605"/>
    </location>
</feature>
<evidence type="ECO:0000259" key="3">
    <source>
        <dbReference type="Pfam" id="PF01571"/>
    </source>
</evidence>
<dbReference type="InterPro" id="IPR036188">
    <property type="entry name" value="FAD/NAD-bd_sf"/>
</dbReference>
<evidence type="ECO:0000259" key="5">
    <source>
        <dbReference type="Pfam" id="PF08669"/>
    </source>
</evidence>
<dbReference type="RefSeq" id="WP_167683281.1">
    <property type="nucleotide sequence ID" value="NZ_QHLQ01000005.1"/>
</dbReference>
<dbReference type="SUPFAM" id="SSF101790">
    <property type="entry name" value="Aminomethyltransferase beta-barrel domain"/>
    <property type="match status" value="1"/>
</dbReference>